<gene>
    <name evidence="1" type="ORF">D5H75_13575</name>
</gene>
<dbReference type="Proteomes" id="UP000265768">
    <property type="component" value="Unassembled WGS sequence"/>
</dbReference>
<evidence type="ECO:0000313" key="1">
    <source>
        <dbReference type="EMBL" id="RJL32548.1"/>
    </source>
</evidence>
<dbReference type="InterPro" id="IPR007325">
    <property type="entry name" value="KFase/CYL"/>
</dbReference>
<dbReference type="OrthoDB" id="7067800at2"/>
<dbReference type="GO" id="GO:0019441">
    <property type="term" value="P:L-tryptophan catabolic process to kynurenine"/>
    <property type="evidence" value="ECO:0007669"/>
    <property type="project" value="InterPro"/>
</dbReference>
<dbReference type="GO" id="GO:0004061">
    <property type="term" value="F:arylformamidase activity"/>
    <property type="evidence" value="ECO:0007669"/>
    <property type="project" value="InterPro"/>
</dbReference>
<dbReference type="PANTHER" id="PTHR31118:SF32">
    <property type="entry name" value="KYNURENINE FORMAMIDASE"/>
    <property type="match status" value="1"/>
</dbReference>
<dbReference type="Pfam" id="PF04199">
    <property type="entry name" value="Cyclase"/>
    <property type="match status" value="1"/>
</dbReference>
<dbReference type="InterPro" id="IPR037175">
    <property type="entry name" value="KFase_sf"/>
</dbReference>
<dbReference type="AlphaFoldDB" id="A0A3A4ARR6"/>
<proteinExistence type="predicted"/>
<keyword evidence="2" id="KW-1185">Reference proteome</keyword>
<dbReference type="Gene3D" id="3.50.30.50">
    <property type="entry name" value="Putative cyclase"/>
    <property type="match status" value="1"/>
</dbReference>
<accession>A0A3A4ARR6</accession>
<evidence type="ECO:0000313" key="2">
    <source>
        <dbReference type="Proteomes" id="UP000265768"/>
    </source>
</evidence>
<comment type="caution">
    <text evidence="1">The sequence shown here is derived from an EMBL/GenBank/DDBJ whole genome shotgun (WGS) entry which is preliminary data.</text>
</comment>
<name>A0A3A4ARR6_9ACTN</name>
<dbReference type="SUPFAM" id="SSF102198">
    <property type="entry name" value="Putative cyclase"/>
    <property type="match status" value="1"/>
</dbReference>
<sequence>MFIELSHPITDGMTTYPGIPGPEITDHLSREDSRGVYAAGTEFHLGRISLVGNTGTYLDTPFHRYEGGADLAAVSLDRLAGLPGHTVRAEGLPHVGVERFKALEDADLSGAAVLIHTGWDRHWGTPEYLSGHPYVTGEAARWLVERGVALVGVDTLNIDATDTGERPVHTTLLGAGVVIVEHMTGLGGLPDEGYRFHAAPPRIEGLGTFPVRAYAEVPA</sequence>
<dbReference type="EMBL" id="QZEY01000004">
    <property type="protein sequence ID" value="RJL32548.1"/>
    <property type="molecule type" value="Genomic_DNA"/>
</dbReference>
<protein>
    <submittedName>
        <fullName evidence="1">Cyclase family protein</fullName>
    </submittedName>
</protein>
<organism evidence="1 2">
    <name type="scientific">Bailinhaonella thermotolerans</name>
    <dbReference type="NCBI Taxonomy" id="1070861"/>
    <lineage>
        <taxon>Bacteria</taxon>
        <taxon>Bacillati</taxon>
        <taxon>Actinomycetota</taxon>
        <taxon>Actinomycetes</taxon>
        <taxon>Streptosporangiales</taxon>
        <taxon>Streptosporangiaceae</taxon>
        <taxon>Bailinhaonella</taxon>
    </lineage>
</organism>
<reference evidence="1 2" key="1">
    <citation type="submission" date="2018-09" db="EMBL/GenBank/DDBJ databases">
        <title>YIM 75507 draft genome.</title>
        <authorList>
            <person name="Tang S."/>
            <person name="Feng Y."/>
        </authorList>
    </citation>
    <scope>NUCLEOTIDE SEQUENCE [LARGE SCALE GENOMIC DNA]</scope>
    <source>
        <strain evidence="1 2">YIM 75507</strain>
    </source>
</reference>
<dbReference type="RefSeq" id="WP_119926797.1">
    <property type="nucleotide sequence ID" value="NZ_QZEY01000004.1"/>
</dbReference>
<dbReference type="PANTHER" id="PTHR31118">
    <property type="entry name" value="CYCLASE-LIKE PROTEIN 2"/>
    <property type="match status" value="1"/>
</dbReference>